<proteinExistence type="predicted"/>
<protein>
    <submittedName>
        <fullName evidence="1">Uncharacterized protein</fullName>
    </submittedName>
</protein>
<organism evidence="1 2">
    <name type="scientific">Paramecium pentaurelia</name>
    <dbReference type="NCBI Taxonomy" id="43138"/>
    <lineage>
        <taxon>Eukaryota</taxon>
        <taxon>Sar</taxon>
        <taxon>Alveolata</taxon>
        <taxon>Ciliophora</taxon>
        <taxon>Intramacronucleata</taxon>
        <taxon>Oligohymenophorea</taxon>
        <taxon>Peniculida</taxon>
        <taxon>Parameciidae</taxon>
        <taxon>Paramecium</taxon>
    </lineage>
</organism>
<evidence type="ECO:0000313" key="1">
    <source>
        <dbReference type="EMBL" id="CAD8190169.1"/>
    </source>
</evidence>
<comment type="caution">
    <text evidence="1">The sequence shown here is derived from an EMBL/GenBank/DDBJ whole genome shotgun (WGS) entry which is preliminary data.</text>
</comment>
<accession>A0A8S1WPN6</accession>
<reference evidence="1" key="1">
    <citation type="submission" date="2021-01" db="EMBL/GenBank/DDBJ databases">
        <authorList>
            <consortium name="Genoscope - CEA"/>
            <person name="William W."/>
        </authorList>
    </citation>
    <scope>NUCLEOTIDE SEQUENCE</scope>
</reference>
<gene>
    <name evidence="1" type="ORF">PPENT_87.1.T0950178</name>
</gene>
<name>A0A8S1WPN6_9CILI</name>
<dbReference type="Proteomes" id="UP000689195">
    <property type="component" value="Unassembled WGS sequence"/>
</dbReference>
<sequence>MKVKYVIQPFINTQMINVSLHNFIQKLMVLIVKVIKMKHHVKIPYSQILNIQFINTNLIINIYYNFNNTLLSLIRDNFYERF</sequence>
<dbReference type="EMBL" id="CAJJDO010000095">
    <property type="protein sequence ID" value="CAD8190169.1"/>
    <property type="molecule type" value="Genomic_DNA"/>
</dbReference>
<keyword evidence="2" id="KW-1185">Reference proteome</keyword>
<evidence type="ECO:0000313" key="2">
    <source>
        <dbReference type="Proteomes" id="UP000689195"/>
    </source>
</evidence>
<dbReference type="AlphaFoldDB" id="A0A8S1WPN6"/>